<sequence length="125" mass="14325">MNLLFPIHRPPPYFTFYLFSVSPSLPTSIELSEVLWTKIMHPGLKMGGRYSGAIPIFLAFMVWSTFTLGILLMMEGLSAFLHTLRLHWVEFQSKFYMGEGIAFEPFSFSSINESLPHDDEDNLSI</sequence>
<comment type="subcellular location">
    <subcellularLocation>
        <location evidence="1">Membrane</location>
        <topology evidence="1">Multi-pass membrane protein</topology>
    </subcellularLocation>
</comment>
<dbReference type="GO" id="GO:0005886">
    <property type="term" value="C:plasma membrane"/>
    <property type="evidence" value="ECO:0007669"/>
    <property type="project" value="TreeGrafter"/>
</dbReference>
<dbReference type="GO" id="GO:0046961">
    <property type="term" value="F:proton-transporting ATPase activity, rotational mechanism"/>
    <property type="evidence" value="ECO:0007669"/>
    <property type="project" value="InterPro"/>
</dbReference>
<name>A0AAE1E7M0_9GAST</name>
<dbReference type="InterPro" id="IPR002490">
    <property type="entry name" value="V-ATPase_116kDa_su"/>
</dbReference>
<dbReference type="Proteomes" id="UP001283361">
    <property type="component" value="Unassembled WGS sequence"/>
</dbReference>
<keyword evidence="8" id="KW-0375">Hydrogen ion transport</keyword>
<evidence type="ECO:0000256" key="3">
    <source>
        <dbReference type="ARBA" id="ARBA00022448"/>
    </source>
</evidence>
<keyword evidence="4 8" id="KW-0812">Transmembrane</keyword>
<keyword evidence="5 8" id="KW-1133">Transmembrane helix</keyword>
<evidence type="ECO:0000256" key="8">
    <source>
        <dbReference type="RuleBase" id="RU361189"/>
    </source>
</evidence>
<comment type="caution">
    <text evidence="9">The sequence shown here is derived from an EMBL/GenBank/DDBJ whole genome shotgun (WGS) entry which is preliminary data.</text>
</comment>
<protein>
    <recommendedName>
        <fullName evidence="8">V-type proton ATPase subunit a</fullName>
    </recommendedName>
</protein>
<evidence type="ECO:0000256" key="7">
    <source>
        <dbReference type="ARBA" id="ARBA00023136"/>
    </source>
</evidence>
<comment type="caution">
    <text evidence="8">Lacks conserved residue(s) required for the propagation of feature annotation.</text>
</comment>
<evidence type="ECO:0000313" key="9">
    <source>
        <dbReference type="EMBL" id="KAK3797206.1"/>
    </source>
</evidence>
<dbReference type="PANTHER" id="PTHR11629">
    <property type="entry name" value="VACUOLAR PROTON ATPASES"/>
    <property type="match status" value="1"/>
</dbReference>
<dbReference type="GO" id="GO:0033179">
    <property type="term" value="C:proton-transporting V-type ATPase, V0 domain"/>
    <property type="evidence" value="ECO:0007669"/>
    <property type="project" value="InterPro"/>
</dbReference>
<keyword evidence="6 8" id="KW-0406">Ion transport</keyword>
<feature type="transmembrane region" description="Helical" evidence="8">
    <location>
        <begin position="12"/>
        <end position="31"/>
    </location>
</feature>
<feature type="transmembrane region" description="Helical" evidence="8">
    <location>
        <begin position="52"/>
        <end position="74"/>
    </location>
</feature>
<evidence type="ECO:0000256" key="1">
    <source>
        <dbReference type="ARBA" id="ARBA00004141"/>
    </source>
</evidence>
<dbReference type="AlphaFoldDB" id="A0AAE1E7M0"/>
<keyword evidence="3 8" id="KW-0813">Transport</keyword>
<organism evidence="9 10">
    <name type="scientific">Elysia crispata</name>
    <name type="common">lettuce slug</name>
    <dbReference type="NCBI Taxonomy" id="231223"/>
    <lineage>
        <taxon>Eukaryota</taxon>
        <taxon>Metazoa</taxon>
        <taxon>Spiralia</taxon>
        <taxon>Lophotrochozoa</taxon>
        <taxon>Mollusca</taxon>
        <taxon>Gastropoda</taxon>
        <taxon>Heterobranchia</taxon>
        <taxon>Euthyneura</taxon>
        <taxon>Panpulmonata</taxon>
        <taxon>Sacoglossa</taxon>
        <taxon>Placobranchoidea</taxon>
        <taxon>Plakobranchidae</taxon>
        <taxon>Elysia</taxon>
    </lineage>
</organism>
<comment type="function">
    <text evidence="8">Essential component of the vacuolar proton pump (V-ATPase), a multimeric enzyme that catalyzes the translocation of protons across the membranes. Required for assembly and activity of the V-ATPase.</text>
</comment>
<evidence type="ECO:0000313" key="10">
    <source>
        <dbReference type="Proteomes" id="UP001283361"/>
    </source>
</evidence>
<dbReference type="Pfam" id="PF01496">
    <property type="entry name" value="V_ATPase_I"/>
    <property type="match status" value="1"/>
</dbReference>
<keyword evidence="7 8" id="KW-0472">Membrane</keyword>
<keyword evidence="10" id="KW-1185">Reference proteome</keyword>
<evidence type="ECO:0000256" key="5">
    <source>
        <dbReference type="ARBA" id="ARBA00022989"/>
    </source>
</evidence>
<dbReference type="PANTHER" id="PTHR11629:SF63">
    <property type="entry name" value="V-TYPE PROTON ATPASE SUBUNIT A"/>
    <property type="match status" value="1"/>
</dbReference>
<proteinExistence type="inferred from homology"/>
<evidence type="ECO:0000256" key="4">
    <source>
        <dbReference type="ARBA" id="ARBA00022692"/>
    </source>
</evidence>
<evidence type="ECO:0000256" key="2">
    <source>
        <dbReference type="ARBA" id="ARBA00009904"/>
    </source>
</evidence>
<dbReference type="GO" id="GO:0007035">
    <property type="term" value="P:vacuolar acidification"/>
    <property type="evidence" value="ECO:0007669"/>
    <property type="project" value="TreeGrafter"/>
</dbReference>
<dbReference type="GO" id="GO:0051117">
    <property type="term" value="F:ATPase binding"/>
    <property type="evidence" value="ECO:0007669"/>
    <property type="project" value="TreeGrafter"/>
</dbReference>
<reference evidence="9" key="1">
    <citation type="journal article" date="2023" name="G3 (Bethesda)">
        <title>A reference genome for the long-term kleptoplast-retaining sea slug Elysia crispata morphotype clarki.</title>
        <authorList>
            <person name="Eastman K.E."/>
            <person name="Pendleton A.L."/>
            <person name="Shaikh M.A."/>
            <person name="Suttiyut T."/>
            <person name="Ogas R."/>
            <person name="Tomko P."/>
            <person name="Gavelis G."/>
            <person name="Widhalm J.R."/>
            <person name="Wisecaver J.H."/>
        </authorList>
    </citation>
    <scope>NUCLEOTIDE SEQUENCE</scope>
    <source>
        <strain evidence="9">ECLA1</strain>
    </source>
</reference>
<comment type="similarity">
    <text evidence="2 8">Belongs to the V-ATPase 116 kDa subunit family.</text>
</comment>
<evidence type="ECO:0000256" key="6">
    <source>
        <dbReference type="ARBA" id="ARBA00023065"/>
    </source>
</evidence>
<gene>
    <name evidence="9" type="ORF">RRG08_030433</name>
</gene>
<dbReference type="EMBL" id="JAWDGP010000795">
    <property type="protein sequence ID" value="KAK3797206.1"/>
    <property type="molecule type" value="Genomic_DNA"/>
</dbReference>
<accession>A0AAE1E7M0</accession>
<dbReference type="GO" id="GO:0016471">
    <property type="term" value="C:vacuolar proton-transporting V-type ATPase complex"/>
    <property type="evidence" value="ECO:0007669"/>
    <property type="project" value="TreeGrafter"/>
</dbReference>